<dbReference type="EMBL" id="JELW01000011">
    <property type="protein sequence ID" value="EXV00661.1"/>
    <property type="molecule type" value="Genomic_DNA"/>
</dbReference>
<feature type="compositionally biased region" description="Basic and acidic residues" evidence="1">
    <location>
        <begin position="244"/>
        <end position="256"/>
    </location>
</feature>
<dbReference type="InterPro" id="IPR037830">
    <property type="entry name" value="ZZZ3"/>
</dbReference>
<comment type="caution">
    <text evidence="2">The sequence shown here is derived from an EMBL/GenBank/DDBJ whole genome shotgun (WGS) entry which is preliminary data.</text>
</comment>
<feature type="compositionally biased region" description="Acidic residues" evidence="1">
    <location>
        <begin position="140"/>
        <end position="152"/>
    </location>
</feature>
<feature type="region of interest" description="Disordered" evidence="1">
    <location>
        <begin position="130"/>
        <end position="182"/>
    </location>
</feature>
<proteinExistence type="predicted"/>
<dbReference type="eggNOG" id="ENOG502SBM6">
    <property type="taxonomic scope" value="Eukaryota"/>
</dbReference>
<accession>A0A0A1UUK4</accession>
<reference evidence="2 3" key="1">
    <citation type="submission" date="2014-02" db="EMBL/GenBank/DDBJ databases">
        <title>The genome sequence of the entomopathogenic fungus Metarhizium robertsii ARSEF 2575.</title>
        <authorList>
            <person name="Giuliano Garisto Donzelli B."/>
            <person name="Roe B.A."/>
            <person name="Macmil S.L."/>
            <person name="Krasnoff S.B."/>
            <person name="Gibson D.M."/>
        </authorList>
    </citation>
    <scope>NUCLEOTIDE SEQUENCE [LARGE SCALE GENOMIC DNA]</scope>
    <source>
        <strain evidence="2 3">ARSEF 2575</strain>
    </source>
</reference>
<name>A0A0A1UUK4_9HYPO</name>
<evidence type="ECO:0000313" key="2">
    <source>
        <dbReference type="EMBL" id="EXV00661.1"/>
    </source>
</evidence>
<dbReference type="OrthoDB" id="20473at2759"/>
<dbReference type="Proteomes" id="UP000030151">
    <property type="component" value="Unassembled WGS sequence"/>
</dbReference>
<gene>
    <name evidence="2" type="ORF">X797_006068</name>
</gene>
<sequence length="256" mass="27743">MPALTISTDKPTRSRSTSPVRPPMSPITPPLAPARPPDAPPAAANLPPARQTYTHSSQPSQQIGIPPPPPEPIDFELNPDVIALKSAISVLQVQKRRATGDIQTLSRVRDEALDDPESFIKDLAAGKVKPRDDFVFETAGSDEDDENAGEESSDSKRSPRPDGESKPRREWSSLPKPQDVVRCPPINWAQYAVVGDSLDKLHAEQVARPSQGSPAVFGSNGTYDIKNEGKQEKYSGVAAPYAPGKDRIDRKSKGKK</sequence>
<feature type="region of interest" description="Disordered" evidence="1">
    <location>
        <begin position="206"/>
        <end position="256"/>
    </location>
</feature>
<dbReference type="PANTHER" id="PTHR22705:SF0">
    <property type="entry name" value="ZZ-TYPE ZINC FINGER-CONTAINING PROTEIN 3"/>
    <property type="match status" value="1"/>
</dbReference>
<dbReference type="PANTHER" id="PTHR22705">
    <property type="entry name" value="ZINC FINGER, ZZ DOMAIN CONTAINING 3"/>
    <property type="match status" value="1"/>
</dbReference>
<feature type="region of interest" description="Disordered" evidence="1">
    <location>
        <begin position="1"/>
        <end position="76"/>
    </location>
</feature>
<dbReference type="HOGENOM" id="CLU_040837_0_0_1"/>
<evidence type="ECO:0000256" key="1">
    <source>
        <dbReference type="SAM" id="MobiDB-lite"/>
    </source>
</evidence>
<organism evidence="2 3">
    <name type="scientific">Metarhizium robertsii</name>
    <dbReference type="NCBI Taxonomy" id="568076"/>
    <lineage>
        <taxon>Eukaryota</taxon>
        <taxon>Fungi</taxon>
        <taxon>Dikarya</taxon>
        <taxon>Ascomycota</taxon>
        <taxon>Pezizomycotina</taxon>
        <taxon>Sordariomycetes</taxon>
        <taxon>Hypocreomycetidae</taxon>
        <taxon>Hypocreales</taxon>
        <taxon>Clavicipitaceae</taxon>
        <taxon>Metarhizium</taxon>
    </lineage>
</organism>
<evidence type="ECO:0000313" key="3">
    <source>
        <dbReference type="Proteomes" id="UP000030151"/>
    </source>
</evidence>
<dbReference type="AlphaFoldDB" id="A0A0A1UUK4"/>
<feature type="compositionally biased region" description="Polar residues" evidence="1">
    <location>
        <begin position="1"/>
        <end position="19"/>
    </location>
</feature>
<feature type="compositionally biased region" description="Low complexity" evidence="1">
    <location>
        <begin position="41"/>
        <end position="64"/>
    </location>
</feature>
<feature type="compositionally biased region" description="Pro residues" evidence="1">
    <location>
        <begin position="20"/>
        <end position="40"/>
    </location>
</feature>
<feature type="compositionally biased region" description="Basic and acidic residues" evidence="1">
    <location>
        <begin position="153"/>
        <end position="171"/>
    </location>
</feature>
<protein>
    <submittedName>
        <fullName evidence="2">Uncharacterized protein</fullName>
    </submittedName>
</protein>